<dbReference type="SMART" id="SM00320">
    <property type="entry name" value="WD40"/>
    <property type="match status" value="3"/>
</dbReference>
<dbReference type="PROSITE" id="PS00678">
    <property type="entry name" value="WD_REPEATS_1"/>
    <property type="match status" value="1"/>
</dbReference>
<dbReference type="PROSITE" id="PS50082">
    <property type="entry name" value="WD_REPEATS_2"/>
    <property type="match status" value="1"/>
</dbReference>
<dbReference type="PANTHER" id="PTHR14085:SF3">
    <property type="entry name" value="WD REPEAT-CONTAINING PROTEIN 46"/>
    <property type="match status" value="1"/>
</dbReference>
<organism evidence="11 12">
    <name type="scientific">Verruconis gallopava</name>
    <dbReference type="NCBI Taxonomy" id="253628"/>
    <lineage>
        <taxon>Eukaryota</taxon>
        <taxon>Fungi</taxon>
        <taxon>Dikarya</taxon>
        <taxon>Ascomycota</taxon>
        <taxon>Pezizomycotina</taxon>
        <taxon>Dothideomycetes</taxon>
        <taxon>Pleosporomycetidae</taxon>
        <taxon>Venturiales</taxon>
        <taxon>Sympoventuriaceae</taxon>
        <taxon>Verruconis</taxon>
    </lineage>
</organism>
<feature type="repeat" description="WD" evidence="8">
    <location>
        <begin position="297"/>
        <end position="338"/>
    </location>
</feature>
<evidence type="ECO:0000256" key="4">
    <source>
        <dbReference type="ARBA" id="ARBA00022574"/>
    </source>
</evidence>
<dbReference type="InterPro" id="IPR040315">
    <property type="entry name" value="WDR46/Utp7"/>
</dbReference>
<keyword evidence="3" id="KW-0698">rRNA processing</keyword>
<dbReference type="InterPro" id="IPR012952">
    <property type="entry name" value="BING4_C_dom"/>
</dbReference>
<dbReference type="SUPFAM" id="SSF50978">
    <property type="entry name" value="WD40 repeat-like"/>
    <property type="match status" value="1"/>
</dbReference>
<dbReference type="GO" id="GO:0030686">
    <property type="term" value="C:90S preribosome"/>
    <property type="evidence" value="ECO:0007669"/>
    <property type="project" value="TreeGrafter"/>
</dbReference>
<feature type="compositionally biased region" description="Basic and acidic residues" evidence="9">
    <location>
        <begin position="477"/>
        <end position="495"/>
    </location>
</feature>
<comment type="function">
    <text evidence="1">Involved in nucleolar processing of pre-18S ribosomal RNA.</text>
</comment>
<evidence type="ECO:0000256" key="9">
    <source>
        <dbReference type="SAM" id="MobiDB-lite"/>
    </source>
</evidence>
<dbReference type="Pfam" id="PF08149">
    <property type="entry name" value="BING4CT"/>
    <property type="match status" value="1"/>
</dbReference>
<feature type="region of interest" description="Disordered" evidence="9">
    <location>
        <begin position="530"/>
        <end position="560"/>
    </location>
</feature>
<keyword evidence="5" id="KW-0677">Repeat</keyword>
<proteinExistence type="predicted"/>
<evidence type="ECO:0000259" key="10">
    <source>
        <dbReference type="SMART" id="SM01033"/>
    </source>
</evidence>
<dbReference type="PROSITE" id="PS50294">
    <property type="entry name" value="WD_REPEATS_REGION"/>
    <property type="match status" value="1"/>
</dbReference>
<dbReference type="InterPro" id="IPR019775">
    <property type="entry name" value="WD40_repeat_CS"/>
</dbReference>
<gene>
    <name evidence="11" type="ORF">PV09_07419</name>
</gene>
<feature type="region of interest" description="Disordered" evidence="9">
    <location>
        <begin position="1"/>
        <end position="54"/>
    </location>
</feature>
<dbReference type="Gene3D" id="2.130.10.10">
    <property type="entry name" value="YVTN repeat-like/Quinoprotein amine dehydrogenase"/>
    <property type="match status" value="2"/>
</dbReference>
<feature type="compositionally biased region" description="Low complexity" evidence="9">
    <location>
        <begin position="15"/>
        <end position="26"/>
    </location>
</feature>
<dbReference type="InParanoid" id="A0A0D2A2Y6"/>
<evidence type="ECO:0000313" key="12">
    <source>
        <dbReference type="Proteomes" id="UP000053259"/>
    </source>
</evidence>
<dbReference type="InterPro" id="IPR001680">
    <property type="entry name" value="WD40_rpt"/>
</dbReference>
<evidence type="ECO:0000256" key="2">
    <source>
        <dbReference type="ARBA" id="ARBA00004604"/>
    </source>
</evidence>
<dbReference type="InterPro" id="IPR015943">
    <property type="entry name" value="WD40/YVTN_repeat-like_dom_sf"/>
</dbReference>
<dbReference type="AlphaFoldDB" id="A0A0D2A2Y6"/>
<dbReference type="OrthoDB" id="10251154at2759"/>
<dbReference type="SMART" id="SM01033">
    <property type="entry name" value="BING4CT"/>
    <property type="match status" value="1"/>
</dbReference>
<evidence type="ECO:0000256" key="6">
    <source>
        <dbReference type="ARBA" id="ARBA00023242"/>
    </source>
</evidence>
<keyword evidence="12" id="KW-1185">Reference proteome</keyword>
<dbReference type="PANTHER" id="PTHR14085">
    <property type="entry name" value="WD-REPEAT PROTEIN BING4"/>
    <property type="match status" value="1"/>
</dbReference>
<dbReference type="GO" id="GO:0000462">
    <property type="term" value="P:maturation of SSU-rRNA from tricistronic rRNA transcript (SSU-rRNA, 5.8S rRNA, LSU-rRNA)"/>
    <property type="evidence" value="ECO:0007669"/>
    <property type="project" value="TreeGrafter"/>
</dbReference>
<dbReference type="FunCoup" id="A0A0D2A2Y6">
    <property type="interactions" value="1042"/>
</dbReference>
<dbReference type="InterPro" id="IPR036322">
    <property type="entry name" value="WD40_repeat_dom_sf"/>
</dbReference>
<feature type="domain" description="BING4 C-terminal" evidence="10">
    <location>
        <begin position="384"/>
        <end position="463"/>
    </location>
</feature>
<dbReference type="HOGENOM" id="CLU_022996_1_1_1"/>
<protein>
    <recommendedName>
        <fullName evidence="7">U three protein 7</fullName>
    </recommendedName>
</protein>
<dbReference type="GeneID" id="27315392"/>
<dbReference type="EMBL" id="KN847557">
    <property type="protein sequence ID" value="KIW01133.1"/>
    <property type="molecule type" value="Genomic_DNA"/>
</dbReference>
<keyword evidence="4 8" id="KW-0853">WD repeat</keyword>
<feature type="region of interest" description="Disordered" evidence="9">
    <location>
        <begin position="477"/>
        <end position="506"/>
    </location>
</feature>
<comment type="subcellular location">
    <subcellularLocation>
        <location evidence="2">Nucleus</location>
        <location evidence="2">Nucleolus</location>
    </subcellularLocation>
</comment>
<dbReference type="FunFam" id="2.130.10.10:FF:000378">
    <property type="entry name" value="U3 small nucleolar RNA-associated protein 7"/>
    <property type="match status" value="1"/>
</dbReference>
<feature type="compositionally biased region" description="Basic and acidic residues" evidence="9">
    <location>
        <begin position="530"/>
        <end position="545"/>
    </location>
</feature>
<evidence type="ECO:0000313" key="11">
    <source>
        <dbReference type="EMBL" id="KIW01133.1"/>
    </source>
</evidence>
<sequence length="560" mass="63211">MTSEGRIKSISRIGASAAQLEAQSQSNPPAHLTAKEREAAEAERRALEAEKEYGRGKKINTKRVKDVKMRRQLSQLEGKFRQAAVRAKEAEILHEHEAGFIEAEGELERTFKVRQSDIKAAVSIETAKKGFELKLDDLGPYKARYSRNGRDLLLAGAKGHIATMQWRDGKLGCELQLGEHVRDACWLHNSNSFAVAQARKVYIYDHAGVELHQLDNHTDPVFLEFLPYHFLLASLGNHGWLKYMDTSTGKFVFETSTKKGTPTALAQNPYNAILHSGHQNGVVQLWSPNSASPLVKILAHKGPVRSIAVNRTGHFMVTTGSDMRMAVWDIRAFKPVHNYHLRQPGTSVAISDRNLVAVGWGTQTTVWKGLFDRAKSDQERSGSPYLQWGAEGKRVESLRWCPYEDVLGIGHDRGFSSMIVPGAGEPNFDALEVNPYETVKQRQENEVHSLLNKLQPGMISLDPNFIGNLDVRSHEARQRAKDLDRKDEDPVERAKNRGRGRNSALRKMLRKERSRNIIDEKRSRIEEIMKKQKMRDAKRMKRQEETFGPALSRFVKKGGG</sequence>
<dbReference type="Proteomes" id="UP000053259">
    <property type="component" value="Unassembled WGS sequence"/>
</dbReference>
<reference evidence="11 12" key="1">
    <citation type="submission" date="2015-01" db="EMBL/GenBank/DDBJ databases">
        <title>The Genome Sequence of Ochroconis gallopava CBS43764.</title>
        <authorList>
            <consortium name="The Broad Institute Genomics Platform"/>
            <person name="Cuomo C."/>
            <person name="de Hoog S."/>
            <person name="Gorbushina A."/>
            <person name="Stielow B."/>
            <person name="Teixiera M."/>
            <person name="Abouelleil A."/>
            <person name="Chapman S.B."/>
            <person name="Priest M."/>
            <person name="Young S.K."/>
            <person name="Wortman J."/>
            <person name="Nusbaum C."/>
            <person name="Birren B."/>
        </authorList>
    </citation>
    <scope>NUCLEOTIDE SEQUENCE [LARGE SCALE GENOMIC DNA]</scope>
    <source>
        <strain evidence="11 12">CBS 43764</strain>
    </source>
</reference>
<name>A0A0D2A2Y6_9PEZI</name>
<keyword evidence="6" id="KW-0539">Nucleus</keyword>
<evidence type="ECO:0000256" key="8">
    <source>
        <dbReference type="PROSITE-ProRule" id="PRU00221"/>
    </source>
</evidence>
<dbReference type="VEuPathDB" id="FungiDB:PV09_07419"/>
<dbReference type="Pfam" id="PF00400">
    <property type="entry name" value="WD40"/>
    <property type="match status" value="1"/>
</dbReference>
<accession>A0A0D2A2Y6</accession>
<evidence type="ECO:0000256" key="1">
    <source>
        <dbReference type="ARBA" id="ARBA00004099"/>
    </source>
</evidence>
<dbReference type="GO" id="GO:0032040">
    <property type="term" value="C:small-subunit processome"/>
    <property type="evidence" value="ECO:0007669"/>
    <property type="project" value="TreeGrafter"/>
</dbReference>
<feature type="compositionally biased region" description="Basic and acidic residues" evidence="9">
    <location>
        <begin position="33"/>
        <end position="54"/>
    </location>
</feature>
<dbReference type="STRING" id="253628.A0A0D2A2Y6"/>
<evidence type="ECO:0000256" key="7">
    <source>
        <dbReference type="ARBA" id="ARBA00076453"/>
    </source>
</evidence>
<evidence type="ECO:0000256" key="3">
    <source>
        <dbReference type="ARBA" id="ARBA00022552"/>
    </source>
</evidence>
<dbReference type="RefSeq" id="XP_016211002.1">
    <property type="nucleotide sequence ID" value="XM_016361182.1"/>
</dbReference>
<evidence type="ECO:0000256" key="5">
    <source>
        <dbReference type="ARBA" id="ARBA00022737"/>
    </source>
</evidence>